<evidence type="ECO:0000313" key="1">
    <source>
        <dbReference type="EMBL" id="CBZ55443.1"/>
    </source>
</evidence>
<dbReference type="EMBL" id="FR823392">
    <property type="protein sequence ID" value="CBZ55443.1"/>
    <property type="molecule type" value="Genomic_DNA"/>
</dbReference>
<dbReference type="Proteomes" id="UP000007494">
    <property type="component" value="Chromosome XI"/>
</dbReference>
<organism evidence="1 3">
    <name type="scientific">Neospora caninum (strain Liverpool)</name>
    <dbReference type="NCBI Taxonomy" id="572307"/>
    <lineage>
        <taxon>Eukaryota</taxon>
        <taxon>Sar</taxon>
        <taxon>Alveolata</taxon>
        <taxon>Apicomplexa</taxon>
        <taxon>Conoidasida</taxon>
        <taxon>Coccidia</taxon>
        <taxon>Eucoccidiorida</taxon>
        <taxon>Eimeriorina</taxon>
        <taxon>Sarcocystidae</taxon>
        <taxon>Neospora</taxon>
    </lineage>
</organism>
<dbReference type="VEuPathDB" id="ToxoDB:NCLIV_058660"/>
<reference evidence="1" key="1">
    <citation type="submission" date="2011-02" db="EMBL/GenBank/DDBJ databases">
        <authorList>
            <person name="Aslett M."/>
        </authorList>
    </citation>
    <scope>NUCLEOTIDE SEQUENCE</scope>
    <source>
        <strain evidence="1">Liverpool</strain>
    </source>
</reference>
<accession>F0VNZ7</accession>
<reference evidence="3" key="3">
    <citation type="journal article" date="2012" name="PLoS Pathog.">
        <title>Comparative genomics of the apicomplexan parasites Toxoplasma gondii and Neospora caninum: Coccidia differing in host range and transmission strategy.</title>
        <authorList>
            <person name="Reid A.J."/>
            <person name="Vermont S.J."/>
            <person name="Cotton J.A."/>
            <person name="Harris D."/>
            <person name="Hill-Cawthorne G.A."/>
            <person name="Konen-Waisman S."/>
            <person name="Latham S.M."/>
            <person name="Mourier T."/>
            <person name="Norton R."/>
            <person name="Quail M.A."/>
            <person name="Sanders M."/>
            <person name="Shanmugam D."/>
            <person name="Sohal A."/>
            <person name="Wasmuth J.D."/>
            <person name="Brunk B."/>
            <person name="Grigg M.E."/>
            <person name="Howard J.C."/>
            <person name="Parkinson J."/>
            <person name="Roos D.S."/>
            <person name="Trees A.J."/>
            <person name="Berriman M."/>
            <person name="Pain A."/>
            <person name="Wastling J.M."/>
        </authorList>
    </citation>
    <scope>NUCLEOTIDE SEQUENCE [LARGE SCALE GENOMIC DNA]</scope>
    <source>
        <strain evidence="3">Liverpool</strain>
    </source>
</reference>
<proteinExistence type="predicted"/>
<evidence type="ECO:0000313" key="2">
    <source>
        <dbReference type="EMBL" id="CEL70179.1"/>
    </source>
</evidence>
<name>F0VNZ7_NEOCL</name>
<dbReference type="GeneID" id="13440856"/>
<keyword evidence="3" id="KW-1185">Reference proteome</keyword>
<dbReference type="RefSeq" id="XP_003885471.1">
    <property type="nucleotide sequence ID" value="XM_003885422.1"/>
</dbReference>
<sequence length="533" mass="58984">MHGASEPVAGTIRFLVRPADPRLVSSSFWTKLRKGFMRLLQKEKDNREWIPVHAYLPPDEPPAARTTSREASGFFAKILSRDEVDEDQAFLALGARLPQGFNASFELEKRPNGELECVKSPWVANVHVEAVRGVTSPEGVPFYEAEVRYDDDQETGDEAVANLPAHIPLTPNTKVFKRGMSQIKPEAGLDASLVCQADGRPPIFVTDDDEEQEMPELQPGPWSVSVIVKSKVNPLTSYGRSYYVEIIDNVSVTVPPQRILPLSFPGPMHLNTLLQLELAVAAGHLFENARLTEAAKGMPARCKLVREALYVHPVVLDCPLWHIKSQTEKQTTVLHLKTSVEPKVPTAEEAAVLRTISQQALHEFAEGTAANKSPLSLKAQRDVLNVEVDMNDLSSDAKQQLKNLASGSGDRLQFKLEGPAFGNIFGEGESRSTEAQGAADPGLVRHIYRSTVTEPYQEAKRNLAKNLALAMGFALLFNGGLKLWSWWQDDKATRRKLALIEAGRDEQKFEPKYLVKPAQATDVFPEPVPDGMM</sequence>
<dbReference type="eggNOG" id="ENOG502TMCK">
    <property type="taxonomic scope" value="Eukaryota"/>
</dbReference>
<evidence type="ECO:0000313" key="3">
    <source>
        <dbReference type="Proteomes" id="UP000007494"/>
    </source>
</evidence>
<dbReference type="OMA" id="LDCPLWH"/>
<dbReference type="InParanoid" id="F0VNZ7"/>
<gene>
    <name evidence="2" type="ORF">BN1204_058660</name>
    <name evidence="1" type="ORF">NCLIV_058660</name>
</gene>
<reference evidence="1" key="2">
    <citation type="submission" date="2011-03" db="EMBL/GenBank/DDBJ databases">
        <title>Comparative genomics and transcriptomics of Neospora caninum and Toxoplasma gondii.</title>
        <authorList>
            <person name="Reid A.J."/>
            <person name="Sohal A."/>
            <person name="Harris D."/>
            <person name="Quail M."/>
            <person name="Sanders M."/>
            <person name="Berriman M."/>
            <person name="Wastling J.M."/>
            <person name="Pain A."/>
        </authorList>
    </citation>
    <scope>NUCLEOTIDE SEQUENCE</scope>
    <source>
        <strain evidence="1">Liverpool</strain>
    </source>
</reference>
<dbReference type="EMBL" id="LN714486">
    <property type="protein sequence ID" value="CEL70179.1"/>
    <property type="molecule type" value="Genomic_DNA"/>
</dbReference>
<dbReference type="AlphaFoldDB" id="F0VNZ7"/>
<dbReference type="OrthoDB" id="346100at2759"/>
<reference evidence="2" key="4">
    <citation type="journal article" date="2015" name="PLoS ONE">
        <title>Comprehensive Evaluation of Toxoplasma gondii VEG and Neospora caninum LIV Genomes with Tachyzoite Stage Transcriptome and Proteome Defines Novel Transcript Features.</title>
        <authorList>
            <person name="Ramaprasad A."/>
            <person name="Mourier T."/>
            <person name="Naeem R."/>
            <person name="Malas T.B."/>
            <person name="Moussa E."/>
            <person name="Panigrahi A."/>
            <person name="Vermont S.J."/>
            <person name="Otto T.D."/>
            <person name="Wastling J."/>
            <person name="Pain A."/>
        </authorList>
    </citation>
    <scope>NUCLEOTIDE SEQUENCE</scope>
    <source>
        <strain evidence="2">Liverpool</strain>
    </source>
</reference>
<protein>
    <submittedName>
        <fullName evidence="1">Uncharacterized protein</fullName>
    </submittedName>
</protein>